<dbReference type="PROSITE" id="PS51194">
    <property type="entry name" value="HELICASE_CTER"/>
    <property type="match status" value="1"/>
</dbReference>
<dbReference type="GO" id="GO:0016787">
    <property type="term" value="F:hydrolase activity"/>
    <property type="evidence" value="ECO:0007669"/>
    <property type="project" value="UniProtKB-KW"/>
</dbReference>
<keyword evidence="6" id="KW-0067">ATP-binding</keyword>
<keyword evidence="7" id="KW-1185">Reference proteome</keyword>
<sequence length="1073" mass="123352">MILDETNLSTYFDERTWNLARRYHQERSIIQSLSAVEYKTLQLIEIEAVVYPYLQHVKLSLHSVTGELLHFSCECPYCVHDEKACAHIGAVLMFLKERTIDHFPFYYRENAADYIQQMRRRQMFSQSDQLIEAYVNSAVLDDPVMLQNDPVALQPEVMFSNSELLVSFRIGRKKKYILKNLGEFMTRMNEAAIVSYGKELQFLHVPESFDEVSQKILRFIRRNYPTQTNFDTGARYVKLTGGSVDDFYELFLNHPVMMADGRPMVMIEENPQFTLQVEGQGQDYQLTVTPHEYRYLASNEADYVYVGGTLIRLLPRYRILCGPLLKRLQKGSKLLVSHEQIKNFYYNVLQPVSELIPVLGMDELPVRLDPLVTRVYIDEPTPHTIMITIRFCYGANEYIGFDTLTNRDNRNLRKEQKVRAIIRQYVTRIDTLTQIAWIEKNETKEFSFLAEGVGKLMDLAEVYICESLKNVQIRSRASFSVGVRLTLGLLELQLDSPQLTPQELEEIFRGYQQKKKYVRLKNGDYFAIGEGETEEVLAMLDALQVDPKQLGAGPVTLENYRALALNERLMSTPEIKVERDQEFKTMIRDFKNIEESKFDVPPSMRKILRTYQKEGFRWLKTIAHYGFGGILADDMGIGKTLQMIAVLEDARLQGEGGCSLVVTPASLILNWQAEIRRFAPQLKCGCVHGTLKERQDTLTAVDDFDVLITSYDYVKRDEALYQPLAFQYLVLDEAQAIKNQRTKSAQAVKQIQARHRFALTGTPIENSLAELWSIFDFLMPGYLFSYAQFKENYELPIVRYDDEERLTLLKKLVSPFILRRVKQDVLKELPEKTESVLQIEFSEAEKKLYQASLQQIQTQLTQTLDQQTNAGSSKIMILAMLTRLRQICCDPGLVFDGYGGERSKLTACMELIENAVESGKKILVFSQFTTILDKLRGECEKRGIGTYLLTGATPKQQRFDLMESFNRDKTPVFLISLKAGGTGLNLTGAEIVIHYDPWWNLSAENQATDRAYRIGQTRNVQVVKLIVEGTVEEKISKLQQQKQQLSQSVIEGSDGSIAAMSREEILELFETEF</sequence>
<dbReference type="InterPro" id="IPR000330">
    <property type="entry name" value="SNF2_N"/>
</dbReference>
<dbReference type="RefSeq" id="WP_117892257.1">
    <property type="nucleotide sequence ID" value="NZ_CABJCV010000001.1"/>
</dbReference>
<dbReference type="GO" id="GO:0005524">
    <property type="term" value="F:ATP binding"/>
    <property type="evidence" value="ECO:0007669"/>
    <property type="project" value="InterPro"/>
</dbReference>
<gene>
    <name evidence="6" type="ORF">DWY25_00355</name>
</gene>
<dbReference type="InterPro" id="IPR038718">
    <property type="entry name" value="SNF2-like_sf"/>
</dbReference>
<dbReference type="Gene3D" id="3.40.50.10810">
    <property type="entry name" value="Tandem AAA-ATPase domain"/>
    <property type="match status" value="1"/>
</dbReference>
<dbReference type="InterPro" id="IPR027417">
    <property type="entry name" value="P-loop_NTPase"/>
</dbReference>
<dbReference type="InterPro" id="IPR001650">
    <property type="entry name" value="Helicase_C-like"/>
</dbReference>
<dbReference type="Pfam" id="PF00271">
    <property type="entry name" value="Helicase_C"/>
    <property type="match status" value="1"/>
</dbReference>
<dbReference type="InterPro" id="IPR007527">
    <property type="entry name" value="Znf_SWIM"/>
</dbReference>
<keyword evidence="1" id="KW-0378">Hydrolase</keyword>
<dbReference type="Pfam" id="PF00176">
    <property type="entry name" value="SNF2-rel_dom"/>
    <property type="match status" value="1"/>
</dbReference>
<evidence type="ECO:0000259" key="5">
    <source>
        <dbReference type="PROSITE" id="PS51194"/>
    </source>
</evidence>
<dbReference type="SMART" id="SM00487">
    <property type="entry name" value="DEXDc"/>
    <property type="match status" value="1"/>
</dbReference>
<dbReference type="PANTHER" id="PTHR10799">
    <property type="entry name" value="SNF2/RAD54 HELICASE FAMILY"/>
    <property type="match status" value="1"/>
</dbReference>
<dbReference type="InterPro" id="IPR013663">
    <property type="entry name" value="Helicase_SWF/SNF/SWI_bac"/>
</dbReference>
<dbReference type="Pfam" id="PF08455">
    <property type="entry name" value="SNF2_assoc"/>
    <property type="match status" value="1"/>
</dbReference>
<evidence type="ECO:0000259" key="4">
    <source>
        <dbReference type="PROSITE" id="PS51192"/>
    </source>
</evidence>
<dbReference type="CDD" id="cd18793">
    <property type="entry name" value="SF2_C_SNF"/>
    <property type="match status" value="1"/>
</dbReference>
<keyword evidence="2" id="KW-0862">Zinc</keyword>
<name>A0A412G671_9FIRM</name>
<feature type="domain" description="Helicase ATP-binding" evidence="4">
    <location>
        <begin position="620"/>
        <end position="781"/>
    </location>
</feature>
<reference evidence="6 7" key="1">
    <citation type="submission" date="2018-08" db="EMBL/GenBank/DDBJ databases">
        <title>A genome reference for cultivated species of the human gut microbiota.</title>
        <authorList>
            <person name="Zou Y."/>
            <person name="Xue W."/>
            <person name="Luo G."/>
        </authorList>
    </citation>
    <scope>NUCLEOTIDE SEQUENCE [LARGE SCALE GENOMIC DNA]</scope>
    <source>
        <strain evidence="6 7">AF24-29</strain>
    </source>
</reference>
<dbReference type="InterPro" id="IPR014001">
    <property type="entry name" value="Helicase_ATP-bd"/>
</dbReference>
<feature type="domain" description="Helicase C-terminal" evidence="5">
    <location>
        <begin position="904"/>
        <end position="1061"/>
    </location>
</feature>
<dbReference type="EMBL" id="QRUP01000001">
    <property type="protein sequence ID" value="RGR76778.1"/>
    <property type="molecule type" value="Genomic_DNA"/>
</dbReference>
<dbReference type="PROSITE" id="PS51192">
    <property type="entry name" value="HELICASE_ATP_BIND_1"/>
    <property type="match status" value="1"/>
</dbReference>
<evidence type="ECO:0000313" key="7">
    <source>
        <dbReference type="Proteomes" id="UP000284178"/>
    </source>
</evidence>
<evidence type="ECO:0000259" key="3">
    <source>
        <dbReference type="PROSITE" id="PS50966"/>
    </source>
</evidence>
<feature type="domain" description="SWIM-type" evidence="3">
    <location>
        <begin position="57"/>
        <end position="96"/>
    </location>
</feature>
<keyword evidence="2" id="KW-0863">Zinc-finger</keyword>
<keyword evidence="6" id="KW-0547">Nucleotide-binding</keyword>
<dbReference type="AlphaFoldDB" id="A0A412G671"/>
<evidence type="ECO:0000256" key="2">
    <source>
        <dbReference type="PROSITE-ProRule" id="PRU00325"/>
    </source>
</evidence>
<dbReference type="InterPro" id="IPR049730">
    <property type="entry name" value="SNF2/RAD54-like_C"/>
</dbReference>
<keyword evidence="2" id="KW-0479">Metal-binding</keyword>
<organism evidence="6 7">
    <name type="scientific">Holdemania filiformis</name>
    <dbReference type="NCBI Taxonomy" id="61171"/>
    <lineage>
        <taxon>Bacteria</taxon>
        <taxon>Bacillati</taxon>
        <taxon>Bacillota</taxon>
        <taxon>Erysipelotrichia</taxon>
        <taxon>Erysipelotrichales</taxon>
        <taxon>Erysipelotrichaceae</taxon>
        <taxon>Holdemania</taxon>
    </lineage>
</organism>
<dbReference type="GO" id="GO:0008270">
    <property type="term" value="F:zinc ion binding"/>
    <property type="evidence" value="ECO:0007669"/>
    <property type="project" value="UniProtKB-KW"/>
</dbReference>
<dbReference type="Gene3D" id="3.40.50.300">
    <property type="entry name" value="P-loop containing nucleotide triphosphate hydrolases"/>
    <property type="match status" value="1"/>
</dbReference>
<dbReference type="Proteomes" id="UP000284178">
    <property type="component" value="Unassembled WGS sequence"/>
</dbReference>
<evidence type="ECO:0000313" key="6">
    <source>
        <dbReference type="EMBL" id="RGR76778.1"/>
    </source>
</evidence>
<dbReference type="PROSITE" id="PS50966">
    <property type="entry name" value="ZF_SWIM"/>
    <property type="match status" value="1"/>
</dbReference>
<dbReference type="FunFam" id="3.40.50.10810:FF:000054">
    <property type="entry name" value="Helicase, Snf2 family"/>
    <property type="match status" value="1"/>
</dbReference>
<accession>A0A412G671</accession>
<dbReference type="CDD" id="cd18012">
    <property type="entry name" value="DEXQc_arch_SWI2_SNF2"/>
    <property type="match status" value="1"/>
</dbReference>
<protein>
    <submittedName>
        <fullName evidence="6">ATP-dependent helicase</fullName>
    </submittedName>
</protein>
<proteinExistence type="predicted"/>
<evidence type="ECO:0000256" key="1">
    <source>
        <dbReference type="ARBA" id="ARBA00022801"/>
    </source>
</evidence>
<dbReference type="GeneID" id="83013863"/>
<dbReference type="SUPFAM" id="SSF52540">
    <property type="entry name" value="P-loop containing nucleoside triphosphate hydrolases"/>
    <property type="match status" value="2"/>
</dbReference>
<keyword evidence="6" id="KW-0347">Helicase</keyword>
<comment type="caution">
    <text evidence="6">The sequence shown here is derived from an EMBL/GenBank/DDBJ whole genome shotgun (WGS) entry which is preliminary data.</text>
</comment>
<dbReference type="SMART" id="SM00490">
    <property type="entry name" value="HELICc"/>
    <property type="match status" value="1"/>
</dbReference>
<dbReference type="GO" id="GO:0004386">
    <property type="term" value="F:helicase activity"/>
    <property type="evidence" value="ECO:0007669"/>
    <property type="project" value="UniProtKB-KW"/>
</dbReference>